<keyword evidence="1" id="KW-0812">Transmembrane</keyword>
<dbReference type="EMBL" id="MBTG01000029">
    <property type="protein sequence ID" value="OPH51863.1"/>
    <property type="molecule type" value="Genomic_DNA"/>
</dbReference>
<feature type="transmembrane region" description="Helical" evidence="1">
    <location>
        <begin position="52"/>
        <end position="76"/>
    </location>
</feature>
<comment type="caution">
    <text evidence="2">The sequence shown here is derived from an EMBL/GenBank/DDBJ whole genome shotgun (WGS) entry which is preliminary data.</text>
</comment>
<evidence type="ECO:0000313" key="3">
    <source>
        <dbReference type="Proteomes" id="UP000190626"/>
    </source>
</evidence>
<dbReference type="Proteomes" id="UP000190626">
    <property type="component" value="Unassembled WGS sequence"/>
</dbReference>
<keyword evidence="3" id="KW-1185">Reference proteome</keyword>
<feature type="transmembrane region" description="Helical" evidence="1">
    <location>
        <begin position="12"/>
        <end position="32"/>
    </location>
</feature>
<gene>
    <name evidence="2" type="ORF">BC351_34170</name>
</gene>
<organism evidence="2 3">
    <name type="scientific">Paenibacillus ferrarius</name>
    <dbReference type="NCBI Taxonomy" id="1469647"/>
    <lineage>
        <taxon>Bacteria</taxon>
        <taxon>Bacillati</taxon>
        <taxon>Bacillota</taxon>
        <taxon>Bacilli</taxon>
        <taxon>Bacillales</taxon>
        <taxon>Paenibacillaceae</taxon>
        <taxon>Paenibacillus</taxon>
    </lineage>
</organism>
<name>A0A1V4HEB6_9BACL</name>
<accession>A0A1V4HEB6</accession>
<proteinExistence type="predicted"/>
<reference evidence="3" key="1">
    <citation type="submission" date="2016-07" db="EMBL/GenBank/DDBJ databases">
        <authorList>
            <person name="Florea S."/>
            <person name="Webb J.S."/>
            <person name="Jaromczyk J."/>
            <person name="Schardl C.L."/>
        </authorList>
    </citation>
    <scope>NUCLEOTIDE SEQUENCE [LARGE SCALE GENOMIC DNA]</scope>
    <source>
        <strain evidence="3">CY1</strain>
    </source>
</reference>
<protein>
    <recommendedName>
        <fullName evidence="4">Group-specific protein</fullName>
    </recommendedName>
</protein>
<evidence type="ECO:0008006" key="4">
    <source>
        <dbReference type="Google" id="ProtNLM"/>
    </source>
</evidence>
<keyword evidence="1" id="KW-1133">Transmembrane helix</keyword>
<keyword evidence="1" id="KW-0472">Membrane</keyword>
<evidence type="ECO:0000256" key="1">
    <source>
        <dbReference type="SAM" id="Phobius"/>
    </source>
</evidence>
<sequence length="80" mass="8981">MQLKSRKPLVNLMIIGVIIWLAGIVSSGIYYFKVIANHDNFYSNPSPVPMFVFIFIGGLGFLLAVISTLIYFASLLKNRQ</sequence>
<evidence type="ECO:0000313" key="2">
    <source>
        <dbReference type="EMBL" id="OPH51863.1"/>
    </source>
</evidence>
<dbReference type="AlphaFoldDB" id="A0A1V4HEB6"/>